<gene>
    <name evidence="1" type="ORF">PJV92_12305</name>
</gene>
<evidence type="ECO:0000313" key="2">
    <source>
        <dbReference type="Proteomes" id="UP001171508"/>
    </source>
</evidence>
<name>A0AAP4Q0W8_9BACT</name>
<dbReference type="AlphaFoldDB" id="A0AAP4Q0W8"/>
<sequence length="182" mass="19847">MKKILLLSSSVAIATLLFTGCGIKTTEYNPSADNVQTLRELKDVKINVSNFTSTNKDESSVMCRLAETVSTPKGESFATYIENAIASELKMAGNYDKNSNIKLSGNINKVYGSSMFGNAYWEINATVNSSNGKSLTVNTKRDYPSSYLASTACNNMGTSFEPTVNQLVADILNHKDFPELIK</sequence>
<comment type="caution">
    <text evidence="1">The sequence shown here is derived from an EMBL/GenBank/DDBJ whole genome shotgun (WGS) entry which is preliminary data.</text>
</comment>
<reference evidence="1" key="1">
    <citation type="journal article" date="2023" name="Microorganisms">
        <title>Genomic Characterization of Arcobacter butzleri Strains Isolated from Various Sources in Lithuania.</title>
        <authorList>
            <person name="Uljanovas D."/>
            <person name="Golz G."/>
            <person name="Fleischmann S."/>
            <person name="Kudirkiene E."/>
            <person name="Kasetiene N."/>
            <person name="Grineviciene A."/>
            <person name="Tamuleviciene E."/>
            <person name="Aksomaitiene J."/>
            <person name="Alter T."/>
            <person name="Malakauskas M."/>
        </authorList>
    </citation>
    <scope>NUCLEOTIDE SEQUENCE</scope>
    <source>
        <strain evidence="1">H19</strain>
    </source>
</reference>
<organism evidence="1 2">
    <name type="scientific">Aliarcobacter butzleri</name>
    <dbReference type="NCBI Taxonomy" id="28197"/>
    <lineage>
        <taxon>Bacteria</taxon>
        <taxon>Pseudomonadati</taxon>
        <taxon>Campylobacterota</taxon>
        <taxon>Epsilonproteobacteria</taxon>
        <taxon>Campylobacterales</taxon>
        <taxon>Arcobacteraceae</taxon>
        <taxon>Aliarcobacter</taxon>
    </lineage>
</organism>
<proteinExistence type="predicted"/>
<dbReference type="EMBL" id="JAQJJM010000066">
    <property type="protein sequence ID" value="MDN5133500.1"/>
    <property type="molecule type" value="Genomic_DNA"/>
</dbReference>
<evidence type="ECO:0008006" key="3">
    <source>
        <dbReference type="Google" id="ProtNLM"/>
    </source>
</evidence>
<reference evidence="1" key="2">
    <citation type="submission" date="2023-01" db="EMBL/GenBank/DDBJ databases">
        <authorList>
            <person name="Uljanovas D."/>
        </authorList>
    </citation>
    <scope>NUCLEOTIDE SEQUENCE</scope>
    <source>
        <strain evidence="1">H19</strain>
    </source>
</reference>
<evidence type="ECO:0000313" key="1">
    <source>
        <dbReference type="EMBL" id="MDN5133500.1"/>
    </source>
</evidence>
<dbReference type="Proteomes" id="UP001171508">
    <property type="component" value="Unassembled WGS sequence"/>
</dbReference>
<accession>A0AAP4Q0W8</accession>
<protein>
    <recommendedName>
        <fullName evidence="3">Lipoprotein</fullName>
    </recommendedName>
</protein>
<dbReference type="PROSITE" id="PS51257">
    <property type="entry name" value="PROKAR_LIPOPROTEIN"/>
    <property type="match status" value="1"/>
</dbReference>
<dbReference type="RefSeq" id="WP_175531584.1">
    <property type="nucleotide sequence ID" value="NZ_JABWGL010000052.1"/>
</dbReference>